<dbReference type="AlphaFoldDB" id="A0A0F0HD55"/>
<organism evidence="1 2">
    <name type="scientific">Lentzea aerocolonigenes</name>
    <name type="common">Lechevalieria aerocolonigenes</name>
    <name type="synonym">Saccharothrix aerocolonigenes</name>
    <dbReference type="NCBI Taxonomy" id="68170"/>
    <lineage>
        <taxon>Bacteria</taxon>
        <taxon>Bacillati</taxon>
        <taxon>Actinomycetota</taxon>
        <taxon>Actinomycetes</taxon>
        <taxon>Pseudonocardiales</taxon>
        <taxon>Pseudonocardiaceae</taxon>
        <taxon>Lentzea</taxon>
    </lineage>
</organism>
<proteinExistence type="predicted"/>
<keyword evidence="2" id="KW-1185">Reference proteome</keyword>
<gene>
    <name evidence="1" type="ORF">UK23_02170</name>
</gene>
<accession>A0A0F0HD55</accession>
<protein>
    <submittedName>
        <fullName evidence="1">Uncharacterized protein</fullName>
    </submittedName>
</protein>
<evidence type="ECO:0000313" key="1">
    <source>
        <dbReference type="EMBL" id="KJK52796.1"/>
    </source>
</evidence>
<comment type="caution">
    <text evidence="1">The sequence shown here is derived from an EMBL/GenBank/DDBJ whole genome shotgun (WGS) entry which is preliminary data.</text>
</comment>
<dbReference type="EMBL" id="JYJG01000007">
    <property type="protein sequence ID" value="KJK52796.1"/>
    <property type="molecule type" value="Genomic_DNA"/>
</dbReference>
<evidence type="ECO:0000313" key="2">
    <source>
        <dbReference type="Proteomes" id="UP000033393"/>
    </source>
</evidence>
<reference evidence="1 2" key="1">
    <citation type="submission" date="2015-02" db="EMBL/GenBank/DDBJ databases">
        <authorList>
            <person name="Ju K.-S."/>
            <person name="Doroghazi J.R."/>
            <person name="Metcalf W."/>
        </authorList>
    </citation>
    <scope>NUCLEOTIDE SEQUENCE [LARGE SCALE GENOMIC DNA]</scope>
    <source>
        <strain evidence="1 2">NRRL B-16140</strain>
    </source>
</reference>
<dbReference type="PATRIC" id="fig|68170.10.peg.3607"/>
<dbReference type="Proteomes" id="UP000033393">
    <property type="component" value="Unassembled WGS sequence"/>
</dbReference>
<name>A0A0F0HD55_LENAE</name>
<sequence length="130" mass="14462">MVLLAFVLAGCGTSDDTVEDLGDRIESDLQAEDGVSAVVVEYRSDLDYRQHLSVTATARDQDVVSRALEIVKRDYWTGTGRRVEFTIDFTSRSAGGSVRKNEIRFELGDVVEMERKYGPRSEAGELEPGR</sequence>